<gene>
    <name evidence="1" type="ORF">LCGC14_1813930</name>
</gene>
<proteinExistence type="predicted"/>
<feature type="non-terminal residue" evidence="1">
    <location>
        <position position="219"/>
    </location>
</feature>
<dbReference type="AlphaFoldDB" id="A0A0F9H911"/>
<organism evidence="1">
    <name type="scientific">marine sediment metagenome</name>
    <dbReference type="NCBI Taxonomy" id="412755"/>
    <lineage>
        <taxon>unclassified sequences</taxon>
        <taxon>metagenomes</taxon>
        <taxon>ecological metagenomes</taxon>
    </lineage>
</organism>
<name>A0A0F9H911_9ZZZZ</name>
<protein>
    <submittedName>
        <fullName evidence="1">Uncharacterized protein</fullName>
    </submittedName>
</protein>
<reference evidence="1" key="1">
    <citation type="journal article" date="2015" name="Nature">
        <title>Complex archaea that bridge the gap between prokaryotes and eukaryotes.</title>
        <authorList>
            <person name="Spang A."/>
            <person name="Saw J.H."/>
            <person name="Jorgensen S.L."/>
            <person name="Zaremba-Niedzwiedzka K."/>
            <person name="Martijn J."/>
            <person name="Lind A.E."/>
            <person name="van Eijk R."/>
            <person name="Schleper C."/>
            <person name="Guy L."/>
            <person name="Ettema T.J."/>
        </authorList>
    </citation>
    <scope>NUCLEOTIDE SEQUENCE</scope>
</reference>
<comment type="caution">
    <text evidence="1">The sequence shown here is derived from an EMBL/GenBank/DDBJ whole genome shotgun (WGS) entry which is preliminary data.</text>
</comment>
<sequence>MLKRLLRPLWNNRGQINLNTAFQTVGTLKNLFDQFTSNTTTTGLPRGVEQLGGAAALIASLRDQPTVEIPEFGSFASPAGAASTGFLQSIFESPTDPFATGGLFESQSTLLAEQEKRVLDDIQQRFIAGLPQSLSSAQGGQEIGAIRDVAVRQLIPRRQALIAELSSQNIDRQIKAAQSLAELERIGQFAGFQATLEGATRSAEAERERNNRLAQLGIA</sequence>
<accession>A0A0F9H911</accession>
<evidence type="ECO:0000313" key="1">
    <source>
        <dbReference type="EMBL" id="KKL99486.1"/>
    </source>
</evidence>
<dbReference type="EMBL" id="LAZR01017663">
    <property type="protein sequence ID" value="KKL99486.1"/>
    <property type="molecule type" value="Genomic_DNA"/>
</dbReference>